<evidence type="ECO:0000313" key="1">
    <source>
        <dbReference type="EMBL" id="GIX94881.1"/>
    </source>
</evidence>
<proteinExistence type="predicted"/>
<sequence>MVSTIKKSTSCLDKLFNVYTFHRNIESTFSFIRVNKLANVGYTLGGVHKYRCSDKDGVHIGDFNKKSASYEVVSTIKVHQLSCQTFQCSIVTHNPTFSLIAVTELTRYTEDGVHQLSCQTFSMFHCNTESTFSFIAVTDLTYAKDGVHQLSCQTSQCLYFPLKLIFITVTKLDR</sequence>
<name>A0AAV4PFE3_CAEEX</name>
<protein>
    <recommendedName>
        <fullName evidence="3">ZP domain-containing protein</fullName>
    </recommendedName>
</protein>
<dbReference type="EMBL" id="BPLR01004443">
    <property type="protein sequence ID" value="GIX94881.1"/>
    <property type="molecule type" value="Genomic_DNA"/>
</dbReference>
<reference evidence="1 2" key="1">
    <citation type="submission" date="2021-06" db="EMBL/GenBank/DDBJ databases">
        <title>Caerostris extrusa draft genome.</title>
        <authorList>
            <person name="Kono N."/>
            <person name="Arakawa K."/>
        </authorList>
    </citation>
    <scope>NUCLEOTIDE SEQUENCE [LARGE SCALE GENOMIC DNA]</scope>
</reference>
<evidence type="ECO:0008006" key="3">
    <source>
        <dbReference type="Google" id="ProtNLM"/>
    </source>
</evidence>
<evidence type="ECO:0000313" key="2">
    <source>
        <dbReference type="Proteomes" id="UP001054945"/>
    </source>
</evidence>
<keyword evidence="2" id="KW-1185">Reference proteome</keyword>
<comment type="caution">
    <text evidence="1">The sequence shown here is derived from an EMBL/GenBank/DDBJ whole genome shotgun (WGS) entry which is preliminary data.</text>
</comment>
<accession>A0AAV4PFE3</accession>
<organism evidence="1 2">
    <name type="scientific">Caerostris extrusa</name>
    <name type="common">Bark spider</name>
    <name type="synonym">Caerostris bankana</name>
    <dbReference type="NCBI Taxonomy" id="172846"/>
    <lineage>
        <taxon>Eukaryota</taxon>
        <taxon>Metazoa</taxon>
        <taxon>Ecdysozoa</taxon>
        <taxon>Arthropoda</taxon>
        <taxon>Chelicerata</taxon>
        <taxon>Arachnida</taxon>
        <taxon>Araneae</taxon>
        <taxon>Araneomorphae</taxon>
        <taxon>Entelegynae</taxon>
        <taxon>Araneoidea</taxon>
        <taxon>Araneidae</taxon>
        <taxon>Caerostris</taxon>
    </lineage>
</organism>
<dbReference type="AlphaFoldDB" id="A0AAV4PFE3"/>
<dbReference type="Proteomes" id="UP001054945">
    <property type="component" value="Unassembled WGS sequence"/>
</dbReference>
<gene>
    <name evidence="1" type="ORF">CEXT_653351</name>
</gene>